<dbReference type="GO" id="GO:0005829">
    <property type="term" value="C:cytosol"/>
    <property type="evidence" value="ECO:0007669"/>
    <property type="project" value="TreeGrafter"/>
</dbReference>
<evidence type="ECO:0000256" key="1">
    <source>
        <dbReference type="ARBA" id="ARBA00023015"/>
    </source>
</evidence>
<dbReference type="AlphaFoldDB" id="A0A4R6N8N8"/>
<dbReference type="Pfam" id="PF12833">
    <property type="entry name" value="HTH_18"/>
    <property type="match status" value="1"/>
</dbReference>
<dbReference type="Proteomes" id="UP000295357">
    <property type="component" value="Unassembled WGS sequence"/>
</dbReference>
<evidence type="ECO:0000259" key="4">
    <source>
        <dbReference type="PROSITE" id="PS01124"/>
    </source>
</evidence>
<dbReference type="GO" id="GO:0003700">
    <property type="term" value="F:DNA-binding transcription factor activity"/>
    <property type="evidence" value="ECO:0007669"/>
    <property type="project" value="InterPro"/>
</dbReference>
<protein>
    <submittedName>
        <fullName evidence="5">AraC-like DNA-binding protein</fullName>
    </submittedName>
</protein>
<name>A0A4R6N8N8_9BURK</name>
<evidence type="ECO:0000313" key="5">
    <source>
        <dbReference type="EMBL" id="TDP11376.1"/>
    </source>
</evidence>
<dbReference type="PANTHER" id="PTHR47894">
    <property type="entry name" value="HTH-TYPE TRANSCRIPTIONAL REGULATOR GADX"/>
    <property type="match status" value="1"/>
</dbReference>
<keyword evidence="1" id="KW-0805">Transcription regulation</keyword>
<evidence type="ECO:0000313" key="6">
    <source>
        <dbReference type="Proteomes" id="UP000295357"/>
    </source>
</evidence>
<dbReference type="SMART" id="SM00342">
    <property type="entry name" value="HTH_ARAC"/>
    <property type="match status" value="1"/>
</dbReference>
<accession>A0A4R6N8N8</accession>
<feature type="domain" description="HTH araC/xylS-type" evidence="4">
    <location>
        <begin position="184"/>
        <end position="282"/>
    </location>
</feature>
<keyword evidence="6" id="KW-1185">Reference proteome</keyword>
<dbReference type="InterPro" id="IPR018060">
    <property type="entry name" value="HTH_AraC"/>
</dbReference>
<dbReference type="EMBL" id="SNXE01000003">
    <property type="protein sequence ID" value="TDP11376.1"/>
    <property type="molecule type" value="Genomic_DNA"/>
</dbReference>
<dbReference type="GO" id="GO:0000976">
    <property type="term" value="F:transcription cis-regulatory region binding"/>
    <property type="evidence" value="ECO:0007669"/>
    <property type="project" value="TreeGrafter"/>
</dbReference>
<sequence length="335" mass="36872">MQLFELLHAQGEPHAGAKLAAQVDPGVAHGLVYFLRSHASLGQALQALNDLSPWLLPDGHWQMHGGASTLQISMAPSYESQRLGRLLRYESGLVWLHGLIARCLDRAPPVERVACMTADVGRGAELEALLGCTVEFGAPSFALHLPLSCLDWPLPGHSPGLVHALREALQRQLPRQAAASDKAEQLLRWLRRQTDLSGISLEDAARYFECSPSTLRRWLAQESVKFADLLQMQRSWRAFMAVLDRRMPLPEVAEALGYADRAGLERAFHATFGLRPAQLRQWLSDVQGQQGLGLAEALTQMAAQARRESRPEALVRSLSQAADTLPLQIRDAAAP</sequence>
<dbReference type="PROSITE" id="PS01124">
    <property type="entry name" value="HTH_ARAC_FAMILY_2"/>
    <property type="match status" value="1"/>
</dbReference>
<evidence type="ECO:0000256" key="2">
    <source>
        <dbReference type="ARBA" id="ARBA00023125"/>
    </source>
</evidence>
<proteinExistence type="predicted"/>
<evidence type="ECO:0000256" key="3">
    <source>
        <dbReference type="ARBA" id="ARBA00023163"/>
    </source>
</evidence>
<dbReference type="Pfam" id="PF12625">
    <property type="entry name" value="Arabinose_bd"/>
    <property type="match status" value="1"/>
</dbReference>
<organism evidence="5 6">
    <name type="scientific">Roseateles asaccharophilus</name>
    <dbReference type="NCBI Taxonomy" id="582607"/>
    <lineage>
        <taxon>Bacteria</taxon>
        <taxon>Pseudomonadati</taxon>
        <taxon>Pseudomonadota</taxon>
        <taxon>Betaproteobacteria</taxon>
        <taxon>Burkholderiales</taxon>
        <taxon>Sphaerotilaceae</taxon>
        <taxon>Roseateles</taxon>
    </lineage>
</organism>
<dbReference type="InterPro" id="IPR009057">
    <property type="entry name" value="Homeodomain-like_sf"/>
</dbReference>
<dbReference type="Gene3D" id="1.10.10.60">
    <property type="entry name" value="Homeodomain-like"/>
    <property type="match status" value="1"/>
</dbReference>
<dbReference type="PANTHER" id="PTHR47894:SF1">
    <property type="entry name" value="HTH-TYPE TRANSCRIPTIONAL REGULATOR VQSM"/>
    <property type="match status" value="1"/>
</dbReference>
<dbReference type="InterPro" id="IPR032687">
    <property type="entry name" value="AraC-type_N"/>
</dbReference>
<keyword evidence="2 5" id="KW-0238">DNA-binding</keyword>
<reference evidence="5 6" key="1">
    <citation type="submission" date="2019-03" db="EMBL/GenBank/DDBJ databases">
        <title>Genomic Encyclopedia of Type Strains, Phase IV (KMG-IV): sequencing the most valuable type-strain genomes for metagenomic binning, comparative biology and taxonomic classification.</title>
        <authorList>
            <person name="Goeker M."/>
        </authorList>
    </citation>
    <scope>NUCLEOTIDE SEQUENCE [LARGE SCALE GENOMIC DNA]</scope>
    <source>
        <strain evidence="5 6">DSM 25082</strain>
    </source>
</reference>
<dbReference type="SUPFAM" id="SSF46689">
    <property type="entry name" value="Homeodomain-like"/>
    <property type="match status" value="1"/>
</dbReference>
<keyword evidence="3" id="KW-0804">Transcription</keyword>
<comment type="caution">
    <text evidence="5">The sequence shown here is derived from an EMBL/GenBank/DDBJ whole genome shotgun (WGS) entry which is preliminary data.</text>
</comment>
<gene>
    <name evidence="5" type="ORF">DFR39_103303</name>
</gene>